<dbReference type="InterPro" id="IPR013083">
    <property type="entry name" value="Znf_RING/FYVE/PHD"/>
</dbReference>
<dbReference type="SMART" id="SM00504">
    <property type="entry name" value="Ubox"/>
    <property type="match status" value="1"/>
</dbReference>
<evidence type="ECO:0000313" key="2">
    <source>
        <dbReference type="EMBL" id="CAF2030346.1"/>
    </source>
</evidence>
<evidence type="ECO:0000259" key="1">
    <source>
        <dbReference type="PROSITE" id="PS51698"/>
    </source>
</evidence>
<dbReference type="GO" id="GO:0004842">
    <property type="term" value="F:ubiquitin-protein transferase activity"/>
    <property type="evidence" value="ECO:0007669"/>
    <property type="project" value="InterPro"/>
</dbReference>
<dbReference type="PROSITE" id="PS51698">
    <property type="entry name" value="U_BOX"/>
    <property type="match status" value="1"/>
</dbReference>
<dbReference type="PANTHER" id="PTHR46573">
    <property type="entry name" value="WD REPEAT, SAM AND U-BOX DOMAIN-CONTAINING PROTEIN 1"/>
    <property type="match status" value="1"/>
</dbReference>
<feature type="domain" description="U-box" evidence="1">
    <location>
        <begin position="279"/>
        <end position="347"/>
    </location>
</feature>
<dbReference type="Proteomes" id="UP000663824">
    <property type="component" value="Unassembled WGS sequence"/>
</dbReference>
<organism evidence="2 3">
    <name type="scientific">Rotaria magnacalcarata</name>
    <dbReference type="NCBI Taxonomy" id="392030"/>
    <lineage>
        <taxon>Eukaryota</taxon>
        <taxon>Metazoa</taxon>
        <taxon>Spiralia</taxon>
        <taxon>Gnathifera</taxon>
        <taxon>Rotifera</taxon>
        <taxon>Eurotatoria</taxon>
        <taxon>Bdelloidea</taxon>
        <taxon>Philodinida</taxon>
        <taxon>Philodinidae</taxon>
        <taxon>Rotaria</taxon>
    </lineage>
</organism>
<evidence type="ECO:0000313" key="3">
    <source>
        <dbReference type="Proteomes" id="UP000663824"/>
    </source>
</evidence>
<dbReference type="AlphaFoldDB" id="A0A816N9W0"/>
<dbReference type="SUPFAM" id="SSF57850">
    <property type="entry name" value="RING/U-box"/>
    <property type="match status" value="1"/>
</dbReference>
<dbReference type="GO" id="GO:0016567">
    <property type="term" value="P:protein ubiquitination"/>
    <property type="evidence" value="ECO:0007669"/>
    <property type="project" value="InterPro"/>
</dbReference>
<proteinExistence type="predicted"/>
<sequence length="347" mass="40067">MDEELSLDEIISYAREFQNFEKVFSAVYLHPNWLTTIPPTRRWAILHHIVLSGNTVHFDQILPSQKSNAQFRLLTKTADQETILDIAKSHVYLSDMLKRIERLIKLDELLNYAKEGKWDQCIEIVKQNPSYGNEKPPYRRFYLIHHLAYSNAVEAFKEFLKIENFQFSLLLRVDGKKVNDIAREAKCEAFANFIEKDYAAFFDDDDDDDVLYEPSAAQFRFDQHDANIIIVPHAICHEPKSSCEPEKKLMNRAEVNKLVPRKSKPINISNIPTRYSSKTILNLLTCSLTRATVTDPVVAADGFTYERTAIENWLKANDCSPMTNEKLAHKDLTSNVLVKRLLDAITQ</sequence>
<dbReference type="Pfam" id="PF04564">
    <property type="entry name" value="U-box"/>
    <property type="match status" value="1"/>
</dbReference>
<name>A0A816N9W0_9BILA</name>
<dbReference type="PANTHER" id="PTHR46573:SF1">
    <property type="entry name" value="WD REPEAT, SAM AND U-BOX DOMAIN-CONTAINING PROTEIN 1"/>
    <property type="match status" value="1"/>
</dbReference>
<dbReference type="EMBL" id="CAJNRE010003899">
    <property type="protein sequence ID" value="CAF2030346.1"/>
    <property type="molecule type" value="Genomic_DNA"/>
</dbReference>
<dbReference type="CDD" id="cd16655">
    <property type="entry name" value="RING-Ubox_WDSUB1-like"/>
    <property type="match status" value="1"/>
</dbReference>
<dbReference type="InterPro" id="IPR052085">
    <property type="entry name" value="WD-SAM-U-box"/>
</dbReference>
<dbReference type="InterPro" id="IPR003613">
    <property type="entry name" value="Ubox_domain"/>
</dbReference>
<protein>
    <recommendedName>
        <fullName evidence="1">U-box domain-containing protein</fullName>
    </recommendedName>
</protein>
<gene>
    <name evidence="2" type="ORF">MBJ925_LOCUS9875</name>
</gene>
<comment type="caution">
    <text evidence="2">The sequence shown here is derived from an EMBL/GenBank/DDBJ whole genome shotgun (WGS) entry which is preliminary data.</text>
</comment>
<reference evidence="2" key="1">
    <citation type="submission" date="2021-02" db="EMBL/GenBank/DDBJ databases">
        <authorList>
            <person name="Nowell W R."/>
        </authorList>
    </citation>
    <scope>NUCLEOTIDE SEQUENCE</scope>
</reference>
<dbReference type="Gene3D" id="3.30.40.10">
    <property type="entry name" value="Zinc/RING finger domain, C3HC4 (zinc finger)"/>
    <property type="match status" value="1"/>
</dbReference>
<accession>A0A816N9W0</accession>